<dbReference type="EMBL" id="AOHU01000102">
    <property type="protein sequence ID" value="ELY25071.1"/>
    <property type="molecule type" value="Genomic_DNA"/>
</dbReference>
<protein>
    <submittedName>
        <fullName evidence="1">Uncharacterized protein</fullName>
    </submittedName>
</protein>
<accession>A0A384KVW7</accession>
<sequence>MSRMKTERTESTTVTVRVDEDLKEDYTSALDGSISDDIRSHMEEVARTVRDESDNNLPDDEILRDGYLALRRTAEAYDPNGRRIDVTTAISKVAERAGIPKDAVRRRVLKPLIRDDYVELDWGEIIIYQPEEVNASANRASPTKGKSTSS</sequence>
<proteinExistence type="predicted"/>
<evidence type="ECO:0000313" key="1">
    <source>
        <dbReference type="EMBL" id="ELY25071.1"/>
    </source>
</evidence>
<reference evidence="1 2" key="2">
    <citation type="journal article" date="2014" name="PLoS Genet.">
        <title>Phylogenetically driven sequencing of extremely halophilic archaea reveals strategies for static and dynamic osmo-response.</title>
        <authorList>
            <person name="Becker E.A."/>
            <person name="Seitzer P.M."/>
            <person name="Tritt A."/>
            <person name="Larsen D."/>
            <person name="Krusor M."/>
            <person name="Yao A.I."/>
            <person name="Wu D."/>
            <person name="Madern D."/>
            <person name="Eisen J.A."/>
            <person name="Darling A.E."/>
            <person name="Facciotti M.T."/>
        </authorList>
    </citation>
    <scope>NUCLEOTIDE SEQUENCE [LARGE SCALE GENOMIC DNA]</scope>
    <source>
        <strain evidence="2">ATCC 29605 / DSM 3757 / JCM 8879 / NBRC 14742 / NCIMB 2012 / VKM B-1768 / DS2</strain>
    </source>
</reference>
<reference evidence="2" key="1">
    <citation type="submission" date="2012-11" db="EMBL/GenBank/DDBJ databases">
        <authorList>
            <person name="Becker E.A."/>
            <person name="Seitzer P."/>
            <person name="Tritt A."/>
            <person name="Larsen D."/>
            <person name="Yao A."/>
            <person name="Wu D."/>
            <person name="Darling A."/>
            <person name="Eisen J.A."/>
            <person name="Facciotti M.T."/>
        </authorList>
    </citation>
    <scope>NUCLEOTIDE SEQUENCE [LARGE SCALE GENOMIC DNA]</scope>
    <source>
        <strain evidence="2">ATCC 29605 / DSM 3757 / JCM 8879 / NBRC 14742 / NCIMB 2012 / VKM B-1768 / DS2</strain>
    </source>
</reference>
<comment type="caution">
    <text evidence="1">The sequence shown here is derived from an EMBL/GenBank/DDBJ whole genome shotgun (WGS) entry which is preliminary data.</text>
</comment>
<dbReference type="AlphaFoldDB" id="A0A384KVW7"/>
<evidence type="ECO:0000313" key="2">
    <source>
        <dbReference type="Proteomes" id="UP000011532"/>
    </source>
</evidence>
<dbReference type="GeneID" id="8925234"/>
<gene>
    <name evidence="1" type="ORF">C498_16888</name>
</gene>
<organism evidence="1 2">
    <name type="scientific">Haloferax volcanii (strain ATCC 29605 / DSM 3757 / JCM 8879 / NBRC 14742 / NCIMB 2012 / VKM B-1768 / DS2)</name>
    <name type="common">Halobacterium volcanii</name>
    <dbReference type="NCBI Taxonomy" id="309800"/>
    <lineage>
        <taxon>Archaea</taxon>
        <taxon>Methanobacteriati</taxon>
        <taxon>Methanobacteriota</taxon>
        <taxon>Stenosarchaea group</taxon>
        <taxon>Halobacteria</taxon>
        <taxon>Halobacteriales</taxon>
        <taxon>Haloferacaceae</taxon>
        <taxon>Haloferax</taxon>
    </lineage>
</organism>
<dbReference type="Proteomes" id="UP000011532">
    <property type="component" value="Unassembled WGS sequence"/>
</dbReference>
<name>A0A384KVW7_HALVD</name>
<dbReference type="RefSeq" id="WP_004044561.1">
    <property type="nucleotide sequence ID" value="NC_013967.1"/>
</dbReference>